<dbReference type="Gene3D" id="3.30.1360.120">
    <property type="entry name" value="Probable tRNA modification gtpase trme, domain 1"/>
    <property type="match status" value="1"/>
</dbReference>
<dbReference type="InterPro" id="IPR027368">
    <property type="entry name" value="MnmE_dom2"/>
</dbReference>
<feature type="binding site" evidence="10">
    <location>
        <position position="249"/>
    </location>
    <ligand>
        <name>K(+)</name>
        <dbReference type="ChEBI" id="CHEBI:29103"/>
    </ligand>
</feature>
<dbReference type="GO" id="GO:0046872">
    <property type="term" value="F:metal ion binding"/>
    <property type="evidence" value="ECO:0007669"/>
    <property type="project" value="UniProtKB-KW"/>
</dbReference>
<keyword evidence="8 10" id="KW-0630">Potassium</keyword>
<dbReference type="PANTHER" id="PTHR42714">
    <property type="entry name" value="TRNA MODIFICATION GTPASE GTPBP3"/>
    <property type="match status" value="1"/>
</dbReference>
<feature type="binding site" evidence="10">
    <location>
        <begin position="274"/>
        <end position="277"/>
    </location>
    <ligand>
        <name>GTP</name>
        <dbReference type="ChEBI" id="CHEBI:37565"/>
    </ligand>
</feature>
<reference evidence="13" key="2">
    <citation type="journal article" date="2021" name="PeerJ">
        <title>Extensive microbial diversity within the chicken gut microbiome revealed by metagenomics and culture.</title>
        <authorList>
            <person name="Gilroy R."/>
            <person name="Ravi A."/>
            <person name="Getino M."/>
            <person name="Pursley I."/>
            <person name="Horton D.L."/>
            <person name="Alikhan N.F."/>
            <person name="Baker D."/>
            <person name="Gharbi K."/>
            <person name="Hall N."/>
            <person name="Watson M."/>
            <person name="Adriaenssens E.M."/>
            <person name="Foster-Nyarko E."/>
            <person name="Jarju S."/>
            <person name="Secka A."/>
            <person name="Antonio M."/>
            <person name="Oren A."/>
            <person name="Chaudhuri R.R."/>
            <person name="La Ragione R."/>
            <person name="Hildebrand F."/>
            <person name="Pallen M.J."/>
        </authorList>
    </citation>
    <scope>NUCLEOTIDE SEQUENCE</scope>
    <source>
        <strain evidence="13">2830</strain>
    </source>
</reference>
<dbReference type="InterPro" id="IPR031168">
    <property type="entry name" value="G_TrmE"/>
</dbReference>
<comment type="subunit">
    <text evidence="10">Homodimer. Heterotetramer of two MnmE and two MnmG subunits.</text>
</comment>
<evidence type="ECO:0000256" key="5">
    <source>
        <dbReference type="ARBA" id="ARBA00022741"/>
    </source>
</evidence>
<feature type="binding site" evidence="10">
    <location>
        <position position="125"/>
    </location>
    <ligand>
        <name>(6S)-5-formyl-5,6,7,8-tetrahydrofolate</name>
        <dbReference type="ChEBI" id="CHEBI:57457"/>
    </ligand>
</feature>
<feature type="binding site" evidence="10">
    <location>
        <position position="458"/>
    </location>
    <ligand>
        <name>(6S)-5-formyl-5,6,7,8-tetrahydrofolate</name>
        <dbReference type="ChEBI" id="CHEBI:57457"/>
    </ligand>
</feature>
<keyword evidence="3 10" id="KW-0819">tRNA processing</keyword>
<dbReference type="EC" id="3.6.-.-" evidence="10"/>
<dbReference type="EMBL" id="DVMH01000019">
    <property type="protein sequence ID" value="HIU10265.1"/>
    <property type="molecule type" value="Genomic_DNA"/>
</dbReference>
<evidence type="ECO:0000256" key="7">
    <source>
        <dbReference type="ARBA" id="ARBA00022842"/>
    </source>
</evidence>
<dbReference type="PANTHER" id="PTHR42714:SF2">
    <property type="entry name" value="TRNA MODIFICATION GTPASE GTPBP3, MITOCHONDRIAL"/>
    <property type="match status" value="1"/>
</dbReference>
<dbReference type="InterPro" id="IPR006073">
    <property type="entry name" value="GTP-bd"/>
</dbReference>
<dbReference type="CDD" id="cd14858">
    <property type="entry name" value="TrmE_N"/>
    <property type="match status" value="1"/>
</dbReference>
<dbReference type="Pfam" id="PF12631">
    <property type="entry name" value="MnmE_helical"/>
    <property type="match status" value="1"/>
</dbReference>
<dbReference type="InterPro" id="IPR027266">
    <property type="entry name" value="TrmE/GcvT-like"/>
</dbReference>
<sequence length="458" mass="48615">MLGQTIAAIATPPGVGGIGIIRISGGEALSVLQRVFRPAAAGDESVFTPRRLYLGRVQNAADESLDQALAVYMPAPHSYTGEDVAEIQCHGGYVVCREVLAAVLAAGAVPAEPGEFTARAFINGKMSLDQAEAVIDLIEAKSAEALKISERQLDGSLQRKIAALADQLLSLLAELELLIDYPDEATEPPAERLASELNAACDTVRRLMAQAREGRLYREGALTAIVGPANAGKSTLLNALLEEERSIVTPIPGTTRDTVEEYYVLGGLPLKLVDTAGIRDTEDPVEQAGIARSKRAMAMADLILVVLDAAAPLDAFWRGVIAENAARPLFLLLNKCDTARHETLAAELAVLAPGVQVLPISAKSGKGLHTLKEAVREMLLTSGDDEPLSGLINERQRAALLQAEEALSQAAAGLELCFDAEILSVDLQTAWQALAEISGQAVADDIIERVFSRFCLGK</sequence>
<dbReference type="NCBIfam" id="TIGR00450">
    <property type="entry name" value="mnmE_trmE_thdF"/>
    <property type="match status" value="1"/>
</dbReference>
<evidence type="ECO:0000256" key="1">
    <source>
        <dbReference type="ARBA" id="ARBA00011043"/>
    </source>
</evidence>
<dbReference type="SUPFAM" id="SSF52540">
    <property type="entry name" value="P-loop containing nucleoside triphosphate hydrolases"/>
    <property type="match status" value="1"/>
</dbReference>
<evidence type="ECO:0000259" key="12">
    <source>
        <dbReference type="PROSITE" id="PS51709"/>
    </source>
</evidence>
<evidence type="ECO:0000256" key="9">
    <source>
        <dbReference type="ARBA" id="ARBA00023134"/>
    </source>
</evidence>
<gene>
    <name evidence="10 13" type="primary">mnmE</name>
    <name evidence="10" type="synonym">trmE</name>
    <name evidence="13" type="ORF">IAB00_03330</name>
</gene>
<evidence type="ECO:0000256" key="6">
    <source>
        <dbReference type="ARBA" id="ARBA00022801"/>
    </source>
</evidence>
<comment type="subcellular location">
    <subcellularLocation>
        <location evidence="10">Cytoplasm</location>
    </subcellularLocation>
</comment>
<dbReference type="GO" id="GO:0030488">
    <property type="term" value="P:tRNA methylation"/>
    <property type="evidence" value="ECO:0007669"/>
    <property type="project" value="TreeGrafter"/>
</dbReference>
<keyword evidence="9 10" id="KW-0342">GTP-binding</keyword>
<feature type="binding site" evidence="10">
    <location>
        <begin position="249"/>
        <end position="255"/>
    </location>
    <ligand>
        <name>GTP</name>
        <dbReference type="ChEBI" id="CHEBI:37565"/>
    </ligand>
</feature>
<evidence type="ECO:0000256" key="10">
    <source>
        <dbReference type="HAMAP-Rule" id="MF_00379"/>
    </source>
</evidence>
<evidence type="ECO:0000256" key="4">
    <source>
        <dbReference type="ARBA" id="ARBA00022723"/>
    </source>
</evidence>
<evidence type="ECO:0000256" key="3">
    <source>
        <dbReference type="ARBA" id="ARBA00022694"/>
    </source>
</evidence>
<dbReference type="Pfam" id="PF01926">
    <property type="entry name" value="MMR_HSR1"/>
    <property type="match status" value="1"/>
</dbReference>
<keyword evidence="4 10" id="KW-0479">Metal-binding</keyword>
<dbReference type="GO" id="GO:0003924">
    <property type="term" value="F:GTPase activity"/>
    <property type="evidence" value="ECO:0007669"/>
    <property type="project" value="UniProtKB-UniRule"/>
</dbReference>
<keyword evidence="2 10" id="KW-0963">Cytoplasm</keyword>
<dbReference type="InterPro" id="IPR025867">
    <property type="entry name" value="MnmE_helical"/>
</dbReference>
<comment type="function">
    <text evidence="10">Exhibits a very high intrinsic GTPase hydrolysis rate. Involved in the addition of a carboxymethylaminomethyl (cmnm) group at the wobble position (U34) of certain tRNAs, forming tRNA-cmnm(5)s(2)U34.</text>
</comment>
<feature type="binding site" evidence="10">
    <location>
        <position position="234"/>
    </location>
    <ligand>
        <name>Mg(2+)</name>
        <dbReference type="ChEBI" id="CHEBI:18420"/>
    </ligand>
</feature>
<feature type="binding site" evidence="10">
    <location>
        <position position="251"/>
    </location>
    <ligand>
        <name>K(+)</name>
        <dbReference type="ChEBI" id="CHEBI:29103"/>
    </ligand>
</feature>
<protein>
    <recommendedName>
        <fullName evidence="10">tRNA modification GTPase MnmE</fullName>
        <ecNumber evidence="10">3.6.-.-</ecNumber>
    </recommendedName>
</protein>
<comment type="caution">
    <text evidence="10">Lacks conserved residue(s) required for the propagation of feature annotation.</text>
</comment>
<feature type="binding site" evidence="10">
    <location>
        <position position="86"/>
    </location>
    <ligand>
        <name>(6S)-5-formyl-5,6,7,8-tetrahydrofolate</name>
        <dbReference type="ChEBI" id="CHEBI:57457"/>
    </ligand>
</feature>
<accession>A0A9D1HK95</accession>
<evidence type="ECO:0000256" key="11">
    <source>
        <dbReference type="RuleBase" id="RU003313"/>
    </source>
</evidence>
<feature type="binding site" evidence="10">
    <location>
        <position position="22"/>
    </location>
    <ligand>
        <name>(6S)-5-formyl-5,6,7,8-tetrahydrofolate</name>
        <dbReference type="ChEBI" id="CHEBI:57457"/>
    </ligand>
</feature>
<evidence type="ECO:0000313" key="14">
    <source>
        <dbReference type="Proteomes" id="UP000824124"/>
    </source>
</evidence>
<feature type="binding site" evidence="10">
    <location>
        <position position="255"/>
    </location>
    <ligand>
        <name>Mg(2+)</name>
        <dbReference type="ChEBI" id="CHEBI:18420"/>
    </ligand>
</feature>
<dbReference type="GO" id="GO:0005525">
    <property type="term" value="F:GTP binding"/>
    <property type="evidence" value="ECO:0007669"/>
    <property type="project" value="UniProtKB-UniRule"/>
</dbReference>
<comment type="cofactor">
    <cofactor evidence="10">
        <name>K(+)</name>
        <dbReference type="ChEBI" id="CHEBI:29103"/>
    </cofactor>
    <text evidence="10">Binds 1 potassium ion per subunit.</text>
</comment>
<dbReference type="PROSITE" id="PS51709">
    <property type="entry name" value="G_TRME"/>
    <property type="match status" value="1"/>
</dbReference>
<dbReference type="FunFam" id="3.40.50.300:FF:001376">
    <property type="entry name" value="tRNA modification GTPase MnmE"/>
    <property type="match status" value="1"/>
</dbReference>
<dbReference type="InterPro" id="IPR027417">
    <property type="entry name" value="P-loop_NTPase"/>
</dbReference>
<dbReference type="GO" id="GO:0002098">
    <property type="term" value="P:tRNA wobble uridine modification"/>
    <property type="evidence" value="ECO:0007669"/>
    <property type="project" value="TreeGrafter"/>
</dbReference>
<dbReference type="Gene3D" id="3.40.50.300">
    <property type="entry name" value="P-loop containing nucleotide triphosphate hydrolases"/>
    <property type="match status" value="1"/>
</dbReference>
<evidence type="ECO:0000313" key="13">
    <source>
        <dbReference type="EMBL" id="HIU10265.1"/>
    </source>
</evidence>
<dbReference type="CDD" id="cd04164">
    <property type="entry name" value="trmE"/>
    <property type="match status" value="1"/>
</dbReference>
<dbReference type="NCBIfam" id="TIGR00231">
    <property type="entry name" value="small_GTP"/>
    <property type="match status" value="1"/>
</dbReference>
<proteinExistence type="inferred from homology"/>
<feature type="binding site" evidence="10">
    <location>
        <position position="254"/>
    </location>
    <ligand>
        <name>K(+)</name>
        <dbReference type="ChEBI" id="CHEBI:29103"/>
    </ligand>
</feature>
<dbReference type="InterPro" id="IPR004520">
    <property type="entry name" value="GTPase_MnmE"/>
</dbReference>
<dbReference type="GO" id="GO:0005829">
    <property type="term" value="C:cytosol"/>
    <property type="evidence" value="ECO:0007669"/>
    <property type="project" value="TreeGrafter"/>
</dbReference>
<evidence type="ECO:0000256" key="2">
    <source>
        <dbReference type="ARBA" id="ARBA00022490"/>
    </source>
</evidence>
<dbReference type="HAMAP" id="MF_00379">
    <property type="entry name" value="GTPase_MnmE"/>
    <property type="match status" value="1"/>
</dbReference>
<reference evidence="13" key="1">
    <citation type="submission" date="2020-10" db="EMBL/GenBank/DDBJ databases">
        <authorList>
            <person name="Gilroy R."/>
        </authorList>
    </citation>
    <scope>NUCLEOTIDE SEQUENCE</scope>
    <source>
        <strain evidence="13">2830</strain>
    </source>
</reference>
<name>A0A9D1HK95_9FIRM</name>
<keyword evidence="5 10" id="KW-0547">Nucleotide-binding</keyword>
<keyword evidence="6 10" id="KW-0378">Hydrolase</keyword>
<dbReference type="AlphaFoldDB" id="A0A9D1HK95"/>
<feature type="binding site" evidence="10">
    <location>
        <position position="230"/>
    </location>
    <ligand>
        <name>K(+)</name>
        <dbReference type="ChEBI" id="CHEBI:29103"/>
    </ligand>
</feature>
<feature type="domain" description="TrmE-type G" evidence="12">
    <location>
        <begin position="220"/>
        <end position="380"/>
    </location>
</feature>
<dbReference type="Pfam" id="PF10396">
    <property type="entry name" value="TrmE_N"/>
    <property type="match status" value="1"/>
</dbReference>
<dbReference type="InterPro" id="IPR018948">
    <property type="entry name" value="GTP-bd_TrmE_N"/>
</dbReference>
<dbReference type="InterPro" id="IPR005225">
    <property type="entry name" value="Small_GTP-bd"/>
</dbReference>
<comment type="similarity">
    <text evidence="1 10 11">Belongs to the TRAFAC class TrmE-Era-EngA-EngB-Septin-like GTPase superfamily. TrmE GTPase family.</text>
</comment>
<organism evidence="13 14">
    <name type="scientific">Candidatus Avidehalobacter gallistercoris</name>
    <dbReference type="NCBI Taxonomy" id="2840694"/>
    <lineage>
        <taxon>Bacteria</taxon>
        <taxon>Bacillati</taxon>
        <taxon>Bacillota</taxon>
        <taxon>Clostridia</taxon>
        <taxon>Eubacteriales</taxon>
        <taxon>Peptococcaceae</taxon>
        <taxon>Peptococcaceae incertae sedis</taxon>
        <taxon>Candidatus Avidehalobacter</taxon>
    </lineage>
</organism>
<evidence type="ECO:0000256" key="8">
    <source>
        <dbReference type="ARBA" id="ARBA00022958"/>
    </source>
</evidence>
<keyword evidence="7 10" id="KW-0460">Magnesium</keyword>
<dbReference type="Proteomes" id="UP000824124">
    <property type="component" value="Unassembled WGS sequence"/>
</dbReference>
<dbReference type="Gene3D" id="1.20.120.430">
    <property type="entry name" value="tRNA modification GTPase MnmE domain 2"/>
    <property type="match status" value="1"/>
</dbReference>
<comment type="caution">
    <text evidence="13">The sequence shown here is derived from an EMBL/GenBank/DDBJ whole genome shotgun (WGS) entry which is preliminary data.</text>
</comment>
<feature type="binding site" evidence="10">
    <location>
        <begin position="230"/>
        <end position="235"/>
    </location>
    <ligand>
        <name>GTP</name>
        <dbReference type="ChEBI" id="CHEBI:37565"/>
    </ligand>
</feature>